<evidence type="ECO:0000256" key="2">
    <source>
        <dbReference type="ARBA" id="ARBA00005779"/>
    </source>
</evidence>
<name>A0A0C4YSV0_9BURK</name>
<feature type="transmembrane region" description="Helical" evidence="7">
    <location>
        <begin position="12"/>
        <end position="32"/>
    </location>
</feature>
<protein>
    <recommendedName>
        <fullName evidence="10">DUF350 domain-containing protein</fullName>
    </recommendedName>
</protein>
<dbReference type="Proteomes" id="UP000031843">
    <property type="component" value="Chromosome secondary"/>
</dbReference>
<evidence type="ECO:0008006" key="10">
    <source>
        <dbReference type="Google" id="ProtNLM"/>
    </source>
</evidence>
<dbReference type="GO" id="GO:0005886">
    <property type="term" value="C:plasma membrane"/>
    <property type="evidence" value="ECO:0007669"/>
    <property type="project" value="UniProtKB-SubCell"/>
</dbReference>
<dbReference type="STRING" id="68895.RR42_s2129"/>
<comment type="subcellular location">
    <subcellularLocation>
        <location evidence="1">Cell membrane</location>
        <topology evidence="1">Multi-pass membrane protein</topology>
    </subcellularLocation>
</comment>
<dbReference type="PANTHER" id="PTHR40043:SF1">
    <property type="entry name" value="UPF0719 INNER MEMBRANE PROTEIN YJFL"/>
    <property type="match status" value="1"/>
</dbReference>
<keyword evidence="4 7" id="KW-0812">Transmembrane</keyword>
<evidence type="ECO:0000313" key="8">
    <source>
        <dbReference type="EMBL" id="AJG23711.1"/>
    </source>
</evidence>
<proteinExistence type="inferred from homology"/>
<dbReference type="KEGG" id="cbw:RR42_s2129"/>
<dbReference type="Pfam" id="PF03994">
    <property type="entry name" value="DUF350"/>
    <property type="match status" value="1"/>
</dbReference>
<dbReference type="RefSeq" id="WP_043355657.1">
    <property type="nucleotide sequence ID" value="NZ_CP010537.1"/>
</dbReference>
<dbReference type="OrthoDB" id="8565764at2"/>
<keyword evidence="3" id="KW-1003">Cell membrane</keyword>
<reference evidence="8 9" key="1">
    <citation type="journal article" date="2015" name="Genome Announc.">
        <title>Complete Genome Sequence of Cupriavidus basilensis 4G11, Isolated from the Oak Ridge Field Research Center Site.</title>
        <authorList>
            <person name="Ray J."/>
            <person name="Waters R.J."/>
            <person name="Skerker J.M."/>
            <person name="Kuehl J.V."/>
            <person name="Price M.N."/>
            <person name="Huang J."/>
            <person name="Chakraborty R."/>
            <person name="Arkin A.P."/>
            <person name="Deutschbauer A."/>
        </authorList>
    </citation>
    <scope>NUCLEOTIDE SEQUENCE [LARGE SCALE GENOMIC DNA]</scope>
    <source>
        <strain evidence="8">4G11</strain>
    </source>
</reference>
<evidence type="ECO:0000256" key="5">
    <source>
        <dbReference type="ARBA" id="ARBA00022989"/>
    </source>
</evidence>
<sequence>MTMPLQPVYAYLIYILSSFAMLGLFLLVYTRITPHREFELIRRGNVAAALSLGGAVLGFSLTLSASIQHNAAFSMFVLWGFGAFVVQVLAYVLVARALRGVSEEITADNRGMGALMGVVSLAAGIVNAACLA</sequence>
<feature type="transmembrane region" description="Helical" evidence="7">
    <location>
        <begin position="44"/>
        <end position="67"/>
    </location>
</feature>
<evidence type="ECO:0000313" key="9">
    <source>
        <dbReference type="Proteomes" id="UP000031843"/>
    </source>
</evidence>
<feature type="transmembrane region" description="Helical" evidence="7">
    <location>
        <begin position="73"/>
        <end position="94"/>
    </location>
</feature>
<keyword evidence="9" id="KW-1185">Reference proteome</keyword>
<keyword evidence="5 7" id="KW-1133">Transmembrane helix</keyword>
<evidence type="ECO:0000256" key="6">
    <source>
        <dbReference type="ARBA" id="ARBA00023136"/>
    </source>
</evidence>
<dbReference type="EMBL" id="CP010537">
    <property type="protein sequence ID" value="AJG23711.1"/>
    <property type="molecule type" value="Genomic_DNA"/>
</dbReference>
<gene>
    <name evidence="8" type="ORF">RR42_s2129</name>
</gene>
<evidence type="ECO:0000256" key="3">
    <source>
        <dbReference type="ARBA" id="ARBA00022475"/>
    </source>
</evidence>
<keyword evidence="6 7" id="KW-0472">Membrane</keyword>
<comment type="similarity">
    <text evidence="2">Belongs to the UPF0719 family.</text>
</comment>
<evidence type="ECO:0000256" key="4">
    <source>
        <dbReference type="ARBA" id="ARBA00022692"/>
    </source>
</evidence>
<accession>A0A0C4YSV0</accession>
<dbReference type="InterPro" id="IPR007140">
    <property type="entry name" value="DUF350"/>
</dbReference>
<dbReference type="AlphaFoldDB" id="A0A0C4YSV0"/>
<organism evidence="8 9">
    <name type="scientific">Cupriavidus basilensis</name>
    <dbReference type="NCBI Taxonomy" id="68895"/>
    <lineage>
        <taxon>Bacteria</taxon>
        <taxon>Pseudomonadati</taxon>
        <taxon>Pseudomonadota</taxon>
        <taxon>Betaproteobacteria</taxon>
        <taxon>Burkholderiales</taxon>
        <taxon>Burkholderiaceae</taxon>
        <taxon>Cupriavidus</taxon>
    </lineage>
</organism>
<dbReference type="PANTHER" id="PTHR40043">
    <property type="entry name" value="UPF0719 INNER MEMBRANE PROTEIN YJFL"/>
    <property type="match status" value="1"/>
</dbReference>
<evidence type="ECO:0000256" key="7">
    <source>
        <dbReference type="SAM" id="Phobius"/>
    </source>
</evidence>
<evidence type="ECO:0000256" key="1">
    <source>
        <dbReference type="ARBA" id="ARBA00004651"/>
    </source>
</evidence>